<dbReference type="PANTHER" id="PTHR23322:SF96">
    <property type="entry name" value="FAS-ASSOCIATED FACTOR 1"/>
    <property type="match status" value="1"/>
</dbReference>
<dbReference type="Gene3D" id="1.10.8.10">
    <property type="entry name" value="DNA helicase RuvA subunit, C-terminal domain"/>
    <property type="match status" value="1"/>
</dbReference>
<dbReference type="InterPro" id="IPR044541">
    <property type="entry name" value="FAF1_UBA"/>
</dbReference>
<feature type="compositionally biased region" description="Basic and acidic residues" evidence="2">
    <location>
        <begin position="304"/>
        <end position="313"/>
    </location>
</feature>
<feature type="region of interest" description="Disordered" evidence="2">
    <location>
        <begin position="280"/>
        <end position="319"/>
    </location>
</feature>
<dbReference type="InterPro" id="IPR033043">
    <property type="entry name" value="FAF1-like_UBX"/>
</dbReference>
<dbReference type="SMART" id="SM00166">
    <property type="entry name" value="UBX"/>
    <property type="match status" value="1"/>
</dbReference>
<organism evidence="4 5">
    <name type="scientific">Schistosoma rodhaini</name>
    <dbReference type="NCBI Taxonomy" id="6188"/>
    <lineage>
        <taxon>Eukaryota</taxon>
        <taxon>Metazoa</taxon>
        <taxon>Spiralia</taxon>
        <taxon>Lophotrochozoa</taxon>
        <taxon>Platyhelminthes</taxon>
        <taxon>Trematoda</taxon>
        <taxon>Digenea</taxon>
        <taxon>Strigeidida</taxon>
        <taxon>Schistosomatoidea</taxon>
        <taxon>Schistosomatidae</taxon>
        <taxon>Schistosoma</taxon>
    </lineage>
</organism>
<accession>A0AA85GE06</accession>
<dbReference type="Proteomes" id="UP000050792">
    <property type="component" value="Unassembled WGS sequence"/>
</dbReference>
<feature type="compositionally biased region" description="Acidic residues" evidence="2">
    <location>
        <begin position="550"/>
        <end position="574"/>
    </location>
</feature>
<dbReference type="InterPro" id="IPR001012">
    <property type="entry name" value="UBX_dom"/>
</dbReference>
<dbReference type="GO" id="GO:0036503">
    <property type="term" value="P:ERAD pathway"/>
    <property type="evidence" value="ECO:0007669"/>
    <property type="project" value="TreeGrafter"/>
</dbReference>
<dbReference type="GO" id="GO:0043130">
    <property type="term" value="F:ubiquitin binding"/>
    <property type="evidence" value="ECO:0007669"/>
    <property type="project" value="TreeGrafter"/>
</dbReference>
<sequence length="1009" mass="112832">MDRDTMLENFLACTGLTDITYAISILEDHNWDLMAAVSSIISDVSPAGSSFVQEDQSAPYSTVLPMTPLGGPILSPESSMNHNLGTQTVSVSTMCDFDTDVSGCNVSPAISRSVIELDSDQATINSNRPVRILNFEIDLELPMNDDTDHEQKVVKESFPFPDTETVGFLKQHFIDCRLTELIQLATSPELGSKITECSKANLLKYLVLESSGSHSFADNSSIILIVILFQTLLRALHLPKCIKLRAKLNPDLLPNSNYSNQQNGGQVVFHISVNKTNDNEIPASTTTTTTMTTGSSSSIYANTKNRDDDDIHQSKSNQLTTGRSCSPYAYHDLCLPCDSYISQLCNDLYRITGIPITSQLWSIQSKHNRNRNNKSLLVNEQIPSNEVLNSLVNELNQHYPQQSFKTQSLLSKHSNVASTTINTNDDDVAEQKSSHNNLTLADCGLKSGDVCNLCLTASNPLNHHKNPSKAQLSHNDVDTHSKSLQQRVKKSSSNPFDDNIPSSSSTATTTTAAAATDVFITENSSTRNKSSRKISNSKKPNYRNVSPEIGFDDDYDNYNDDNEEEEEEEDEDYDMDYHYSSDEILDETGDKKITPWNQPLIPDDPSLEDPELATQQFCIGFLQRYCRDGVTMSPPFSTCSFETALSLSVGTSQVCDRKPLFIYLHNDSSIACHVFCQQILCSSGLIRFLTDHDFSLWPWDITLTRIKERLIGWFEVKLPNLSRIITSLSVDSYPILAMIVKLSGQLEVLCIVMGTGIVKMWPPIDHFPPLLNVRRSSSSSHFTTSLQSMKNDDNSSSAGGGCGSLKPDVIVAELWQAYTTYLELLEPECAAEREIIARRRVLEEQEAAYEESLRRDQEKEWERAKAKAEEDKRKQLEEEKRINDEIKATQHRLLMAASLPPEPPTPKTPAAEAFLSTPNGVDGITTLRFRLPPQCSNDPNVKHNTMIRRFAGSDILKHVFMFMESKGYSKSDYKLFTTYPIRDLTLMDENMTLANLDLVPQETLTLELR</sequence>
<dbReference type="GO" id="GO:0005783">
    <property type="term" value="C:endoplasmic reticulum"/>
    <property type="evidence" value="ECO:0007669"/>
    <property type="project" value="TreeGrafter"/>
</dbReference>
<dbReference type="AlphaFoldDB" id="A0AA85GE06"/>
<reference evidence="5" key="2">
    <citation type="submission" date="2023-11" db="UniProtKB">
        <authorList>
            <consortium name="WormBaseParasite"/>
        </authorList>
    </citation>
    <scope>IDENTIFICATION</scope>
</reference>
<dbReference type="PANTHER" id="PTHR23322">
    <property type="entry name" value="FAS-ASSOCIATED PROTEIN"/>
    <property type="match status" value="1"/>
</dbReference>
<evidence type="ECO:0000313" key="4">
    <source>
        <dbReference type="Proteomes" id="UP000050792"/>
    </source>
</evidence>
<evidence type="ECO:0000313" key="5">
    <source>
        <dbReference type="WBParaSite" id="SRDH1_87640.33"/>
    </source>
</evidence>
<dbReference type="SUPFAM" id="SSF54236">
    <property type="entry name" value="Ubiquitin-like"/>
    <property type="match status" value="1"/>
</dbReference>
<dbReference type="Pfam" id="PF14555">
    <property type="entry name" value="UBA_4"/>
    <property type="match status" value="1"/>
</dbReference>
<keyword evidence="4" id="KW-1185">Reference proteome</keyword>
<dbReference type="GO" id="GO:0005634">
    <property type="term" value="C:nucleus"/>
    <property type="evidence" value="ECO:0007669"/>
    <property type="project" value="TreeGrafter"/>
</dbReference>
<feature type="domain" description="UBX" evidence="3">
    <location>
        <begin position="944"/>
        <end position="1006"/>
    </location>
</feature>
<dbReference type="InterPro" id="IPR050730">
    <property type="entry name" value="UBX_domain-protein"/>
</dbReference>
<reference evidence="4" key="1">
    <citation type="submission" date="2022-06" db="EMBL/GenBank/DDBJ databases">
        <authorList>
            <person name="Berger JAMES D."/>
            <person name="Berger JAMES D."/>
        </authorList>
    </citation>
    <scope>NUCLEOTIDE SEQUENCE [LARGE SCALE GENOMIC DNA]</scope>
</reference>
<feature type="coiled-coil region" evidence="1">
    <location>
        <begin position="839"/>
        <end position="889"/>
    </location>
</feature>
<name>A0AA85GE06_9TREM</name>
<protein>
    <recommendedName>
        <fullName evidence="3">UBX domain-containing protein</fullName>
    </recommendedName>
</protein>
<dbReference type="PROSITE" id="PS50033">
    <property type="entry name" value="UBX"/>
    <property type="match status" value="1"/>
</dbReference>
<feature type="compositionally biased region" description="Polar residues" evidence="2">
    <location>
        <begin position="482"/>
        <end position="496"/>
    </location>
</feature>
<dbReference type="Gene3D" id="3.10.20.90">
    <property type="entry name" value="Phosphatidylinositol 3-kinase Catalytic Subunit, Chain A, domain 1"/>
    <property type="match status" value="1"/>
</dbReference>
<dbReference type="InterPro" id="IPR036249">
    <property type="entry name" value="Thioredoxin-like_sf"/>
</dbReference>
<feature type="region of interest" description="Disordered" evidence="2">
    <location>
        <begin position="461"/>
        <end position="510"/>
    </location>
</feature>
<dbReference type="SUPFAM" id="SSF52833">
    <property type="entry name" value="Thioredoxin-like"/>
    <property type="match status" value="1"/>
</dbReference>
<dbReference type="CDD" id="cd01771">
    <property type="entry name" value="UBX_UBXN3A"/>
    <property type="match status" value="1"/>
</dbReference>
<feature type="region of interest" description="Disordered" evidence="2">
    <location>
        <begin position="523"/>
        <end position="575"/>
    </location>
</feature>
<proteinExistence type="predicted"/>
<dbReference type="Pfam" id="PF00789">
    <property type="entry name" value="UBX"/>
    <property type="match status" value="1"/>
</dbReference>
<dbReference type="Gene3D" id="3.40.30.10">
    <property type="entry name" value="Glutaredoxin"/>
    <property type="match status" value="1"/>
</dbReference>
<evidence type="ECO:0000256" key="2">
    <source>
        <dbReference type="SAM" id="MobiDB-lite"/>
    </source>
</evidence>
<dbReference type="WBParaSite" id="SRDH1_87640.33">
    <property type="protein sequence ID" value="SRDH1_87640.33"/>
    <property type="gene ID" value="SRDH1_87640"/>
</dbReference>
<dbReference type="Pfam" id="PF21021">
    <property type="entry name" value="FAF1"/>
    <property type="match status" value="1"/>
</dbReference>
<dbReference type="InterPro" id="IPR049483">
    <property type="entry name" value="FAF1_2-like_UAS"/>
</dbReference>
<evidence type="ECO:0000256" key="1">
    <source>
        <dbReference type="SAM" id="Coils"/>
    </source>
</evidence>
<keyword evidence="1" id="KW-0175">Coiled coil</keyword>
<feature type="compositionally biased region" description="Low complexity" evidence="2">
    <location>
        <begin position="284"/>
        <end position="298"/>
    </location>
</feature>
<dbReference type="InterPro" id="IPR029071">
    <property type="entry name" value="Ubiquitin-like_domsf"/>
</dbReference>
<dbReference type="CDD" id="cd14413">
    <property type="entry name" value="UBA_FAF1"/>
    <property type="match status" value="1"/>
</dbReference>
<evidence type="ECO:0000259" key="3">
    <source>
        <dbReference type="PROSITE" id="PS50033"/>
    </source>
</evidence>
<dbReference type="SMART" id="SM00594">
    <property type="entry name" value="UAS"/>
    <property type="match status" value="1"/>
</dbReference>
<dbReference type="InterPro" id="IPR006577">
    <property type="entry name" value="UAS"/>
</dbReference>